<dbReference type="Pfam" id="PF14684">
    <property type="entry name" value="Tricorn_C1"/>
    <property type="match status" value="1"/>
</dbReference>
<dbReference type="InterPro" id="IPR028204">
    <property type="entry name" value="Tricorn_C1"/>
</dbReference>
<evidence type="ECO:0000256" key="3">
    <source>
        <dbReference type="ARBA" id="ARBA00022490"/>
    </source>
</evidence>
<dbReference type="Gene3D" id="2.30.42.10">
    <property type="match status" value="1"/>
</dbReference>
<feature type="compositionally biased region" description="Low complexity" evidence="7">
    <location>
        <begin position="1237"/>
        <end position="1246"/>
    </location>
</feature>
<organism evidence="9 10">
    <name type="scientific">Eiseniibacteriota bacterium</name>
    <dbReference type="NCBI Taxonomy" id="2212470"/>
    <lineage>
        <taxon>Bacteria</taxon>
        <taxon>Candidatus Eiseniibacteriota</taxon>
    </lineage>
</organism>
<dbReference type="Gene3D" id="2.120.10.60">
    <property type="entry name" value="Tricorn protease N-terminal domain"/>
    <property type="match status" value="1"/>
</dbReference>
<keyword evidence="4" id="KW-0645">Protease</keyword>
<evidence type="ECO:0000256" key="1">
    <source>
        <dbReference type="ARBA" id="ARBA00004496"/>
    </source>
</evidence>
<dbReference type="AlphaFoldDB" id="A0A538SIQ4"/>
<feature type="region of interest" description="Disordered" evidence="7">
    <location>
        <begin position="1225"/>
        <end position="1246"/>
    </location>
</feature>
<comment type="caution">
    <text evidence="9">The sequence shown here is derived from an EMBL/GenBank/DDBJ whole genome shotgun (WGS) entry which is preliminary data.</text>
</comment>
<dbReference type="InterPro" id="IPR015943">
    <property type="entry name" value="WD40/YVTN_repeat-like_dom_sf"/>
</dbReference>
<dbReference type="SUPFAM" id="SSF52096">
    <property type="entry name" value="ClpP/crotonase"/>
    <property type="match status" value="1"/>
</dbReference>
<feature type="compositionally biased region" description="Basic and acidic residues" evidence="7">
    <location>
        <begin position="62"/>
        <end position="74"/>
    </location>
</feature>
<dbReference type="Pfam" id="PF14685">
    <property type="entry name" value="PDZ_Tricorn"/>
    <property type="match status" value="1"/>
</dbReference>
<feature type="compositionally biased region" description="Basic and acidic residues" evidence="7">
    <location>
        <begin position="81"/>
        <end position="95"/>
    </location>
</feature>
<evidence type="ECO:0000256" key="5">
    <source>
        <dbReference type="ARBA" id="ARBA00022801"/>
    </source>
</evidence>
<keyword evidence="3" id="KW-0963">Cytoplasm</keyword>
<comment type="similarity">
    <text evidence="2">Belongs to the peptidase S41B family.</text>
</comment>
<dbReference type="Pfam" id="PF03572">
    <property type="entry name" value="Peptidase_S41"/>
    <property type="match status" value="1"/>
</dbReference>
<dbReference type="Gene3D" id="3.90.226.10">
    <property type="entry name" value="2-enoyl-CoA Hydratase, Chain A, domain 1"/>
    <property type="match status" value="1"/>
</dbReference>
<protein>
    <recommendedName>
        <fullName evidence="8">Tail specific protease domain-containing protein</fullName>
    </recommendedName>
</protein>
<feature type="region of interest" description="Disordered" evidence="7">
    <location>
        <begin position="22"/>
        <end position="46"/>
    </location>
</feature>
<dbReference type="Pfam" id="PF26549">
    <property type="entry name" value="Tricorn_N"/>
    <property type="match status" value="1"/>
</dbReference>
<dbReference type="Gene3D" id="2.130.10.10">
    <property type="entry name" value="YVTN repeat-like/Quinoprotein amine dehydrogenase"/>
    <property type="match status" value="1"/>
</dbReference>
<evidence type="ECO:0000256" key="4">
    <source>
        <dbReference type="ARBA" id="ARBA00022670"/>
    </source>
</evidence>
<feature type="compositionally biased region" description="Basic and acidic residues" evidence="7">
    <location>
        <begin position="688"/>
        <end position="714"/>
    </location>
</feature>
<dbReference type="InterPro" id="IPR012393">
    <property type="entry name" value="Tricorn_protease"/>
</dbReference>
<dbReference type="CDD" id="cd07562">
    <property type="entry name" value="Peptidase_S41_TRI"/>
    <property type="match status" value="1"/>
</dbReference>
<dbReference type="GO" id="GO:0005737">
    <property type="term" value="C:cytoplasm"/>
    <property type="evidence" value="ECO:0007669"/>
    <property type="project" value="UniProtKB-SubCell"/>
</dbReference>
<dbReference type="InterPro" id="IPR029045">
    <property type="entry name" value="ClpP/crotonase-like_dom_sf"/>
</dbReference>
<feature type="domain" description="Tail specific protease" evidence="8">
    <location>
        <begin position="1000"/>
        <end position="1193"/>
    </location>
</feature>
<accession>A0A538SIQ4</accession>
<feature type="region of interest" description="Disordered" evidence="7">
    <location>
        <begin position="61"/>
        <end position="110"/>
    </location>
</feature>
<evidence type="ECO:0000256" key="2">
    <source>
        <dbReference type="ARBA" id="ARBA00008524"/>
    </source>
</evidence>
<name>A0A538SIQ4_UNCEI</name>
<evidence type="ECO:0000256" key="7">
    <source>
        <dbReference type="SAM" id="MobiDB-lite"/>
    </source>
</evidence>
<dbReference type="PANTHER" id="PTHR43253:SF1">
    <property type="entry name" value="TRICORN PROTEASE HOMOLOG 2-RELATED"/>
    <property type="match status" value="1"/>
</dbReference>
<dbReference type="PANTHER" id="PTHR43253">
    <property type="entry name" value="TRICORN PROTEASE HOMOLOG 2-RELATED"/>
    <property type="match status" value="1"/>
</dbReference>
<dbReference type="Proteomes" id="UP000320184">
    <property type="component" value="Unassembled WGS sequence"/>
</dbReference>
<gene>
    <name evidence="9" type="ORF">E6K73_06255</name>
</gene>
<dbReference type="EMBL" id="VBOT01000076">
    <property type="protein sequence ID" value="TMQ51250.1"/>
    <property type="molecule type" value="Genomic_DNA"/>
</dbReference>
<evidence type="ECO:0000256" key="6">
    <source>
        <dbReference type="ARBA" id="ARBA00022825"/>
    </source>
</evidence>
<proteinExistence type="inferred from homology"/>
<dbReference type="GO" id="GO:0008236">
    <property type="term" value="F:serine-type peptidase activity"/>
    <property type="evidence" value="ECO:0007669"/>
    <property type="project" value="UniProtKB-KW"/>
</dbReference>
<dbReference type="InterPro" id="IPR005151">
    <property type="entry name" value="Tail-specific_protease"/>
</dbReference>
<keyword evidence="5" id="KW-0378">Hydrolase</keyword>
<dbReference type="SUPFAM" id="SSF69304">
    <property type="entry name" value="Tricorn protease N-terminal domain"/>
    <property type="match status" value="2"/>
</dbReference>
<feature type="region of interest" description="Disordered" evidence="7">
    <location>
        <begin position="674"/>
        <end position="720"/>
    </location>
</feature>
<comment type="subcellular location">
    <subcellularLocation>
        <location evidence="1">Cytoplasm</location>
    </subcellularLocation>
</comment>
<dbReference type="SMART" id="SM00245">
    <property type="entry name" value="TSPc"/>
    <property type="match status" value="1"/>
</dbReference>
<dbReference type="SUPFAM" id="SSF50156">
    <property type="entry name" value="PDZ domain-like"/>
    <property type="match status" value="1"/>
</dbReference>
<evidence type="ECO:0000313" key="9">
    <source>
        <dbReference type="EMBL" id="TMQ51250.1"/>
    </source>
</evidence>
<evidence type="ECO:0000313" key="10">
    <source>
        <dbReference type="Proteomes" id="UP000320184"/>
    </source>
</evidence>
<dbReference type="Gene3D" id="3.30.750.44">
    <property type="match status" value="1"/>
</dbReference>
<dbReference type="Pfam" id="PF26550">
    <property type="entry name" value="Tricorn_2nd"/>
    <property type="match status" value="1"/>
</dbReference>
<evidence type="ECO:0000259" key="8">
    <source>
        <dbReference type="SMART" id="SM00245"/>
    </source>
</evidence>
<dbReference type="GO" id="GO:0006508">
    <property type="term" value="P:proteolysis"/>
    <property type="evidence" value="ECO:0007669"/>
    <property type="project" value="UniProtKB-KW"/>
</dbReference>
<sequence>MRPASARGPAPKRNAARLSLAALNDRSHIHRQPKTRGESTEPGPKARGFFARILGRLQPVDRAARNRVENDLTRGKVGSPGEDRAPLTRHVADGRSHRRSRDASGAAHPALGGPLLTLASRVPTLRGSLPSKPLWEVSAAMSRIVSILAFGVVISALASSPAAALEECRLLRQPDIEGNTIVFVYAGDLWKVPRSGGVASRLTTHEGVEQFPKLSPDGKSVAFTAEYDGNVDAYVVPVEGGEPARLTWHPGPDQVAEWYPDGKSILLRSPRASSILRYSRFLRVPATGGFEELLPLPTAGYASFSPDGGRIAYVSPSYDNRTWKHYKGGDAPEIWVYDFGKNTSEKITDWVGPDEWPMWHGNTIYYCSDRGGRNANLWAYDLNAKSHRQVTSFSEYDVKWPSIGSDAIVFENGGYLYVMSLANEKPNRIQVLVPDDKPGARAEFRNVTKWAVNADLSPSAKRAAIEARGELFTVPAEKGDVRNLTNTPAARERDPAWSPDGKWIAYLSDRTGEYELCVIGSDGTTPERQVTHGGNTFRFGPRWSPDSKKLAFSDKTRTLWWCEVATGKLTKVDKSDYGEIHDIAWGPDSRWLAYARPGSNDLSRVVLYSFGTGKVTPVSNNMTDDFDPAFDPGGDYLYFISRRTMNPVFGAFELDFQFTATDKIYAVSLRDTLSSPVKPESDEEGEASDEKGASGGKDAEAKGDKTAKKDKAEKSAPQTRIDLEGIGARLAEMPIPAGRLTGISAYPGKLLYMTIDEPDFDDDNGNKGTIHCFDLEKRKDKAVIEGVSLFYSASKDGAKLLYKSEDSYGIVKTEDTSKPGDGKIEAGTLMATVDPHAEWLQMFDEAWRLERDFYYDPNMGGLDWKAIGDRYRQLVKYVAHRADLNYILGELIGELGTSHTYVGGGDTPDVPKVDVGLLGADYELDAASRLYRFKRIYSERDWNSKVAAPLGEPGVNVRGGDYLLAVNSQPVSAPENLYAAFIGTKDKQTRITVGSSPKDSHPRTYVVKPIGTEASLRYTAWVHDNREKVDKATGGRVAYIHLPNTAMAGIQEFSKQYYPQIDREGIIVDERFNGGGFIPDFFIERLERTTWVYWSNRDGADARTPSTSIDGPKCMVVNQYAGSGGDALPYYFRMRGLGPVIGKRTWGGLVGISHNLPLVDGGGVTMPDFGMWDPKSGEWVVENHGVDPDIEVENAPDQLVAGHDPQLERAIQYCVEQLKSAPPKKAVRPQYKVQTMTTAKSATTSK</sequence>
<reference evidence="9 10" key="1">
    <citation type="journal article" date="2019" name="Nat. Microbiol.">
        <title>Mediterranean grassland soil C-N compound turnover is dependent on rainfall and depth, and is mediated by genomically divergent microorganisms.</title>
        <authorList>
            <person name="Diamond S."/>
            <person name="Andeer P.F."/>
            <person name="Li Z."/>
            <person name="Crits-Christoph A."/>
            <person name="Burstein D."/>
            <person name="Anantharaman K."/>
            <person name="Lane K.R."/>
            <person name="Thomas B.C."/>
            <person name="Pan C."/>
            <person name="Northen T.R."/>
            <person name="Banfield J.F."/>
        </authorList>
    </citation>
    <scope>NUCLEOTIDE SEQUENCE [LARGE SCALE GENOMIC DNA]</scope>
    <source>
        <strain evidence="9">WS_3</strain>
    </source>
</reference>
<dbReference type="InterPro" id="IPR029414">
    <property type="entry name" value="Tricorn_PDZ"/>
</dbReference>
<dbReference type="InterPro" id="IPR036034">
    <property type="entry name" value="PDZ_sf"/>
</dbReference>
<keyword evidence="6" id="KW-0720">Serine protease</keyword>